<proteinExistence type="predicted"/>
<protein>
    <submittedName>
        <fullName evidence="3">Uncharacterized protein</fullName>
    </submittedName>
</protein>
<evidence type="ECO:0000313" key="6">
    <source>
        <dbReference type="Proteomes" id="UP000525686"/>
    </source>
</evidence>
<evidence type="ECO:0000313" key="3">
    <source>
        <dbReference type="EMBL" id="MQS00320.1"/>
    </source>
</evidence>
<name>A0A5P0YK75_9ACTN</name>
<dbReference type="RefSeq" id="WP_143645700.1">
    <property type="nucleotide sequence ID" value="NZ_JABJWZ010000002.1"/>
</dbReference>
<evidence type="ECO:0000313" key="4">
    <source>
        <dbReference type="Proteomes" id="UP000320857"/>
    </source>
</evidence>
<dbReference type="AlphaFoldDB" id="A0A5P0YK75"/>
<sequence>MAERERISVDIDDLTIAEIETIEEVIDAPLDTMSRPDMKKGRFLRAIAVVVKRRTDPDFSVEDAGDLIISLSQDEKPDPTAAVA</sequence>
<keyword evidence="4" id="KW-1185">Reference proteome</keyword>
<dbReference type="EMBL" id="JABJXA010000049">
    <property type="protein sequence ID" value="MBB1259302.1"/>
    <property type="molecule type" value="Genomic_DNA"/>
</dbReference>
<reference evidence="1" key="3">
    <citation type="journal article" name="Syst. Appl. Microbiol.">
        <title>Streptomyces alkaliterrae sp. nov., isolated from an alkaline soil, and emended descriptions of Streptomyces alkaliphilus, Streptomyces calidiresistens and Streptomyces durbertensis.</title>
        <authorList>
            <person name="Swiecimska M."/>
            <person name="Golinska P."/>
            <person name="Nouioui I."/>
            <person name="Wypij M."/>
            <person name="Rai M."/>
            <person name="Sangal V."/>
            <person name="Goodfellow M."/>
        </authorList>
    </citation>
    <scope>NUCLEOTIDE SEQUENCE</scope>
    <source>
        <strain evidence="1">OF3</strain>
        <strain evidence="2">OF8</strain>
    </source>
</reference>
<dbReference type="EMBL" id="VJYK02000001">
    <property type="protein sequence ID" value="MQS00320.1"/>
    <property type="molecule type" value="Genomic_DNA"/>
</dbReference>
<reference evidence="5 6" key="2">
    <citation type="submission" date="2020-05" db="EMBL/GenBank/DDBJ databases">
        <title>Classification of alakaliphilic streptomycetes isolated from an alkaline soil next to Lonar Crater, India and a proposal for the recognition of Streptomyces alkaliterrae sp. nov.</title>
        <authorList>
            <person name="Golinska P."/>
        </authorList>
    </citation>
    <scope>NUCLEOTIDE SEQUENCE [LARGE SCALE GENOMIC DNA]</scope>
    <source>
        <strain evidence="6">OF3</strain>
        <strain evidence="5">OF8</strain>
    </source>
</reference>
<dbReference type="Proteomes" id="UP000320857">
    <property type="component" value="Unassembled WGS sequence"/>
</dbReference>
<comment type="caution">
    <text evidence="3">The sequence shown here is derived from an EMBL/GenBank/DDBJ whole genome shotgun (WGS) entry which is preliminary data.</text>
</comment>
<gene>
    <name evidence="3" type="ORF">FNX44_000185</name>
    <name evidence="1" type="ORF">H3146_00470</name>
    <name evidence="2" type="ORF">H3147_10685</name>
</gene>
<accession>A0A5P0YK75</accession>
<dbReference type="EMBL" id="JABJWZ010000002">
    <property type="protein sequence ID" value="MBB1251843.1"/>
    <property type="molecule type" value="Genomic_DNA"/>
</dbReference>
<reference evidence="3 4" key="1">
    <citation type="submission" date="2019-10" db="EMBL/GenBank/DDBJ databases">
        <title>Streptomyces sp. nov., a novel actinobacterium isolated from alkaline environment.</title>
        <authorList>
            <person name="Golinska P."/>
        </authorList>
    </citation>
    <scope>NUCLEOTIDE SEQUENCE [LARGE SCALE GENOMIC DNA]</scope>
    <source>
        <strain evidence="3 4">OF1</strain>
    </source>
</reference>
<evidence type="ECO:0000313" key="2">
    <source>
        <dbReference type="EMBL" id="MBB1259302.1"/>
    </source>
</evidence>
<dbReference type="OrthoDB" id="4333683at2"/>
<evidence type="ECO:0000313" key="1">
    <source>
        <dbReference type="EMBL" id="MBB1251843.1"/>
    </source>
</evidence>
<organism evidence="3 4">
    <name type="scientific">Streptomyces alkaliterrae</name>
    <dbReference type="NCBI Taxonomy" id="2213162"/>
    <lineage>
        <taxon>Bacteria</taxon>
        <taxon>Bacillati</taxon>
        <taxon>Actinomycetota</taxon>
        <taxon>Actinomycetes</taxon>
        <taxon>Kitasatosporales</taxon>
        <taxon>Streptomycetaceae</taxon>
        <taxon>Streptomyces</taxon>
    </lineage>
</organism>
<dbReference type="Proteomes" id="UP000525686">
    <property type="component" value="Unassembled WGS sequence"/>
</dbReference>
<dbReference type="Proteomes" id="UP000517765">
    <property type="component" value="Unassembled WGS sequence"/>
</dbReference>
<evidence type="ECO:0000313" key="5">
    <source>
        <dbReference type="Proteomes" id="UP000517765"/>
    </source>
</evidence>